<dbReference type="InterPro" id="IPR052337">
    <property type="entry name" value="SAT4-like"/>
</dbReference>
<comment type="similarity">
    <text evidence="5">Belongs to the SAT4 family.</text>
</comment>
<dbReference type="AlphaFoldDB" id="A0A7C8MRS9"/>
<accession>A0A7C8MRS9</accession>
<dbReference type="PANTHER" id="PTHR33048">
    <property type="entry name" value="PTH11-LIKE INTEGRAL MEMBRANE PROTEIN (AFU_ORTHOLOGUE AFUA_5G11245)"/>
    <property type="match status" value="1"/>
</dbReference>
<dbReference type="EMBL" id="WUBL01000060">
    <property type="protein sequence ID" value="KAF2967891.1"/>
    <property type="molecule type" value="Genomic_DNA"/>
</dbReference>
<keyword evidence="2 6" id="KW-0812">Transmembrane</keyword>
<evidence type="ECO:0000256" key="2">
    <source>
        <dbReference type="ARBA" id="ARBA00022692"/>
    </source>
</evidence>
<feature type="transmembrane region" description="Helical" evidence="6">
    <location>
        <begin position="33"/>
        <end position="53"/>
    </location>
</feature>
<comment type="caution">
    <text evidence="8">The sequence shown here is derived from an EMBL/GenBank/DDBJ whole genome shotgun (WGS) entry which is preliminary data.</text>
</comment>
<feature type="transmembrane region" description="Helical" evidence="6">
    <location>
        <begin position="244"/>
        <end position="264"/>
    </location>
</feature>
<feature type="transmembrane region" description="Helical" evidence="6">
    <location>
        <begin position="83"/>
        <end position="105"/>
    </location>
</feature>
<dbReference type="Proteomes" id="UP000481858">
    <property type="component" value="Unassembled WGS sequence"/>
</dbReference>
<gene>
    <name evidence="8" type="ORF">GQX73_g5706</name>
</gene>
<dbReference type="InterPro" id="IPR049326">
    <property type="entry name" value="Rhodopsin_dom_fungi"/>
</dbReference>
<evidence type="ECO:0000256" key="4">
    <source>
        <dbReference type="ARBA" id="ARBA00023136"/>
    </source>
</evidence>
<reference evidence="8 9" key="1">
    <citation type="submission" date="2019-12" db="EMBL/GenBank/DDBJ databases">
        <title>Draft genome sequence of the ascomycete Xylaria multiplex DSM 110363.</title>
        <authorList>
            <person name="Buettner E."/>
            <person name="Kellner H."/>
        </authorList>
    </citation>
    <scope>NUCLEOTIDE SEQUENCE [LARGE SCALE GENOMIC DNA]</scope>
    <source>
        <strain evidence="8 9">DSM 110363</strain>
    </source>
</reference>
<evidence type="ECO:0000256" key="1">
    <source>
        <dbReference type="ARBA" id="ARBA00004141"/>
    </source>
</evidence>
<keyword evidence="3 6" id="KW-1133">Transmembrane helix</keyword>
<proteinExistence type="inferred from homology"/>
<keyword evidence="4 6" id="KW-0472">Membrane</keyword>
<dbReference type="GO" id="GO:0016020">
    <property type="term" value="C:membrane"/>
    <property type="evidence" value="ECO:0007669"/>
    <property type="project" value="UniProtKB-SubCell"/>
</dbReference>
<dbReference type="Pfam" id="PF20684">
    <property type="entry name" value="Fung_rhodopsin"/>
    <property type="match status" value="1"/>
</dbReference>
<feature type="transmembrane region" description="Helical" evidence="6">
    <location>
        <begin position="165"/>
        <end position="186"/>
    </location>
</feature>
<dbReference type="PANTHER" id="PTHR33048:SF158">
    <property type="entry name" value="MEMBRANE PROTEIN PTH11-LIKE, PUTATIVE-RELATED"/>
    <property type="match status" value="1"/>
</dbReference>
<evidence type="ECO:0000256" key="6">
    <source>
        <dbReference type="SAM" id="Phobius"/>
    </source>
</evidence>
<evidence type="ECO:0000259" key="7">
    <source>
        <dbReference type="Pfam" id="PF20684"/>
    </source>
</evidence>
<feature type="transmembrane region" description="Helical" evidence="6">
    <location>
        <begin position="125"/>
        <end position="144"/>
    </location>
</feature>
<evidence type="ECO:0000256" key="3">
    <source>
        <dbReference type="ARBA" id="ARBA00022989"/>
    </source>
</evidence>
<name>A0A7C8MRS9_9PEZI</name>
<dbReference type="InParanoid" id="A0A7C8MRS9"/>
<evidence type="ECO:0000256" key="5">
    <source>
        <dbReference type="ARBA" id="ARBA00038359"/>
    </source>
</evidence>
<protein>
    <recommendedName>
        <fullName evidence="7">Rhodopsin domain-containing protein</fullName>
    </recommendedName>
</protein>
<feature type="domain" description="Rhodopsin" evidence="7">
    <location>
        <begin position="50"/>
        <end position="300"/>
    </location>
</feature>
<evidence type="ECO:0000313" key="8">
    <source>
        <dbReference type="EMBL" id="KAF2967891.1"/>
    </source>
</evidence>
<dbReference type="OrthoDB" id="5401779at2759"/>
<organism evidence="8 9">
    <name type="scientific">Xylaria multiplex</name>
    <dbReference type="NCBI Taxonomy" id="323545"/>
    <lineage>
        <taxon>Eukaryota</taxon>
        <taxon>Fungi</taxon>
        <taxon>Dikarya</taxon>
        <taxon>Ascomycota</taxon>
        <taxon>Pezizomycotina</taxon>
        <taxon>Sordariomycetes</taxon>
        <taxon>Xylariomycetidae</taxon>
        <taxon>Xylariales</taxon>
        <taxon>Xylariaceae</taxon>
        <taxon>Xylaria</taxon>
    </lineage>
</organism>
<keyword evidence="9" id="KW-1185">Reference proteome</keyword>
<comment type="subcellular location">
    <subcellularLocation>
        <location evidence="1">Membrane</location>
        <topology evidence="1">Multi-pass membrane protein</topology>
    </subcellularLocation>
</comment>
<sequence>MNRSDINHAPALPPPLNIEPDFDTPSSTLPLRFTISSFTITLCIIFVSIRMYVRIRIQKSFNLDDCKLLGTQKRHHHANTPPGALLFAAAGFIAYTSLLIFVGLLGDGKHQWNIAMPNFMRIARYVNIVEILYGPVTFCAKYAVLRQLQSLFFSHRKKNITYKAIEALIWANLLFYVATTFLFLFICTPREKIWNFAVEGHCLSHNDVVVTTPAINLLSDVTILLIPIAEVYKLQIPIKTKLNMAAIFAVGLLSVVFAIIRLYYSIQLKHTDDLTWALPPVNDWGLGEIITVILVACLPYAPAVSRLTRQSKI</sequence>
<feature type="transmembrane region" description="Helical" evidence="6">
    <location>
        <begin position="214"/>
        <end position="232"/>
    </location>
</feature>
<evidence type="ECO:0000313" key="9">
    <source>
        <dbReference type="Proteomes" id="UP000481858"/>
    </source>
</evidence>
<feature type="transmembrane region" description="Helical" evidence="6">
    <location>
        <begin position="284"/>
        <end position="303"/>
    </location>
</feature>